<feature type="chain" id="PRO_5039664852" evidence="1">
    <location>
        <begin position="22"/>
        <end position="70"/>
    </location>
</feature>
<feature type="signal peptide" evidence="1">
    <location>
        <begin position="1"/>
        <end position="21"/>
    </location>
</feature>
<accession>A0A917VUU9</accession>
<organism evidence="2 3">
    <name type="scientific">Nocardia jinanensis</name>
    <dbReference type="NCBI Taxonomy" id="382504"/>
    <lineage>
        <taxon>Bacteria</taxon>
        <taxon>Bacillati</taxon>
        <taxon>Actinomycetota</taxon>
        <taxon>Actinomycetes</taxon>
        <taxon>Mycobacteriales</taxon>
        <taxon>Nocardiaceae</taxon>
        <taxon>Nocardia</taxon>
    </lineage>
</organism>
<name>A0A917VUU9_9NOCA</name>
<sequence length="70" mass="6960">MQKRPWRIRAVAAALAATAAAAPLTACSTSAAGATSCAGVGIDAGIVSSLSDAILYIADGRDISPTKAWK</sequence>
<keyword evidence="1" id="KW-0732">Signal</keyword>
<evidence type="ECO:0000313" key="3">
    <source>
        <dbReference type="Proteomes" id="UP000638263"/>
    </source>
</evidence>
<evidence type="ECO:0000313" key="2">
    <source>
        <dbReference type="EMBL" id="GGL16332.1"/>
    </source>
</evidence>
<gene>
    <name evidence="2" type="ORF">GCM10011588_33760</name>
</gene>
<proteinExistence type="predicted"/>
<comment type="caution">
    <text evidence="2">The sequence shown here is derived from an EMBL/GenBank/DDBJ whole genome shotgun (WGS) entry which is preliminary data.</text>
</comment>
<reference evidence="2" key="1">
    <citation type="journal article" date="2014" name="Int. J. Syst. Evol. Microbiol.">
        <title>Complete genome sequence of Corynebacterium casei LMG S-19264T (=DSM 44701T), isolated from a smear-ripened cheese.</title>
        <authorList>
            <consortium name="US DOE Joint Genome Institute (JGI-PGF)"/>
            <person name="Walter F."/>
            <person name="Albersmeier A."/>
            <person name="Kalinowski J."/>
            <person name="Ruckert C."/>
        </authorList>
    </citation>
    <scope>NUCLEOTIDE SEQUENCE</scope>
    <source>
        <strain evidence="2">CGMCC 4.3508</strain>
    </source>
</reference>
<protein>
    <submittedName>
        <fullName evidence="2">Uncharacterized protein</fullName>
    </submittedName>
</protein>
<dbReference type="Proteomes" id="UP000638263">
    <property type="component" value="Unassembled WGS sequence"/>
</dbReference>
<evidence type="ECO:0000256" key="1">
    <source>
        <dbReference type="SAM" id="SignalP"/>
    </source>
</evidence>
<dbReference type="AlphaFoldDB" id="A0A917VUU9"/>
<reference evidence="2" key="2">
    <citation type="submission" date="2020-09" db="EMBL/GenBank/DDBJ databases">
        <authorList>
            <person name="Sun Q."/>
            <person name="Zhou Y."/>
        </authorList>
    </citation>
    <scope>NUCLEOTIDE SEQUENCE</scope>
    <source>
        <strain evidence="2">CGMCC 4.3508</strain>
    </source>
</reference>
<keyword evidence="3" id="KW-1185">Reference proteome</keyword>
<dbReference type="EMBL" id="BMMH01000006">
    <property type="protein sequence ID" value="GGL16332.1"/>
    <property type="molecule type" value="Genomic_DNA"/>
</dbReference>
<dbReference type="RefSeq" id="WP_058855925.1">
    <property type="nucleotide sequence ID" value="NZ_BMMH01000006.1"/>
</dbReference>